<dbReference type="PANTHER" id="PTHR34804">
    <property type="entry name" value="CAMP-REGULATED PHOSPHOPROTEIN 19-RELATED PROTEIN"/>
    <property type="match status" value="1"/>
</dbReference>
<dbReference type="PANTHER" id="PTHR34804:SF5">
    <property type="entry name" value="CAMP-REGULATED PHOSPHOPROTEIN 19-RELATED PROTEIN"/>
    <property type="match status" value="1"/>
</dbReference>
<accession>A0A2V0P1Z4</accession>
<sequence length="98" mass="10477">MADNPGASKSALDVEREQEAMLAKKYGGMLKRKQPLMPKEHKFFDSADWALAKEGKGEQPSVSAEESLPKAPVGPITAHRAASKLEGSIIAPPQQPAP</sequence>
<feature type="region of interest" description="Disordered" evidence="3">
    <location>
        <begin position="54"/>
        <end position="74"/>
    </location>
</feature>
<dbReference type="FunCoup" id="A0A2V0P1Z4">
    <property type="interactions" value="243"/>
</dbReference>
<name>A0A2V0P1Z4_9CHLO</name>
<evidence type="ECO:0008006" key="6">
    <source>
        <dbReference type="Google" id="ProtNLM"/>
    </source>
</evidence>
<keyword evidence="5" id="KW-1185">Reference proteome</keyword>
<evidence type="ECO:0000256" key="3">
    <source>
        <dbReference type="SAM" id="MobiDB-lite"/>
    </source>
</evidence>
<dbReference type="OrthoDB" id="5949865at2759"/>
<dbReference type="Proteomes" id="UP000247498">
    <property type="component" value="Unassembled WGS sequence"/>
</dbReference>
<comment type="caution">
    <text evidence="4">The sequence shown here is derived from an EMBL/GenBank/DDBJ whole genome shotgun (WGS) entry which is preliminary data.</text>
</comment>
<dbReference type="EMBL" id="BDRX01000036">
    <property type="protein sequence ID" value="GBF92902.1"/>
    <property type="molecule type" value="Genomic_DNA"/>
</dbReference>
<evidence type="ECO:0000313" key="4">
    <source>
        <dbReference type="EMBL" id="GBF92902.1"/>
    </source>
</evidence>
<evidence type="ECO:0000256" key="1">
    <source>
        <dbReference type="ARBA" id="ARBA00010520"/>
    </source>
</evidence>
<proteinExistence type="inferred from homology"/>
<dbReference type="AlphaFoldDB" id="A0A2V0P1Z4"/>
<dbReference type="STRING" id="307507.A0A2V0P1Z4"/>
<protein>
    <recommendedName>
        <fullName evidence="6">Negatively light-regulated protein</fullName>
    </recommendedName>
</protein>
<comment type="similarity">
    <text evidence="1 2">Belongs to the endosulfine family.</text>
</comment>
<organism evidence="4 5">
    <name type="scientific">Raphidocelis subcapitata</name>
    <dbReference type="NCBI Taxonomy" id="307507"/>
    <lineage>
        <taxon>Eukaryota</taxon>
        <taxon>Viridiplantae</taxon>
        <taxon>Chlorophyta</taxon>
        <taxon>core chlorophytes</taxon>
        <taxon>Chlorophyceae</taxon>
        <taxon>CS clade</taxon>
        <taxon>Sphaeropleales</taxon>
        <taxon>Selenastraceae</taxon>
        <taxon>Raphidocelis</taxon>
    </lineage>
</organism>
<dbReference type="Pfam" id="PF04667">
    <property type="entry name" value="Endosulfine"/>
    <property type="match status" value="1"/>
</dbReference>
<reference evidence="4 5" key="1">
    <citation type="journal article" date="2018" name="Sci. Rep.">
        <title>Raphidocelis subcapitata (=Pseudokirchneriella subcapitata) provides an insight into genome evolution and environmental adaptations in the Sphaeropleales.</title>
        <authorList>
            <person name="Suzuki S."/>
            <person name="Yamaguchi H."/>
            <person name="Nakajima N."/>
            <person name="Kawachi M."/>
        </authorList>
    </citation>
    <scope>NUCLEOTIDE SEQUENCE [LARGE SCALE GENOMIC DNA]</scope>
    <source>
        <strain evidence="4 5">NIES-35</strain>
    </source>
</reference>
<evidence type="ECO:0000313" key="5">
    <source>
        <dbReference type="Proteomes" id="UP000247498"/>
    </source>
</evidence>
<dbReference type="InterPro" id="IPR006760">
    <property type="entry name" value="Endosulphine"/>
</dbReference>
<dbReference type="InParanoid" id="A0A2V0P1Z4"/>
<gene>
    <name evidence="4" type="ORF">Rsub_05738</name>
</gene>
<evidence type="ECO:0000256" key="2">
    <source>
        <dbReference type="RuleBase" id="RU363120"/>
    </source>
</evidence>